<sequence length="96" mass="11633">MVKIKKNTRPDWAIKKPRSSRICFRCQHKYSSHVPLCGKIVERKPERKECDCRTFVKNQYELDLALKKEIREECDRVEARKNMEKYAFKEKTLTIR</sequence>
<evidence type="ECO:0000313" key="1">
    <source>
        <dbReference type="EMBL" id="KKM92228.1"/>
    </source>
</evidence>
<dbReference type="AlphaFoldDB" id="A0A0F9LFD9"/>
<dbReference type="EMBL" id="LAZR01006421">
    <property type="protein sequence ID" value="KKM92228.1"/>
    <property type="molecule type" value="Genomic_DNA"/>
</dbReference>
<protein>
    <submittedName>
        <fullName evidence="1">Uncharacterized protein</fullName>
    </submittedName>
</protein>
<gene>
    <name evidence="1" type="ORF">LCGC14_1220550</name>
</gene>
<reference evidence="1" key="1">
    <citation type="journal article" date="2015" name="Nature">
        <title>Complex archaea that bridge the gap between prokaryotes and eukaryotes.</title>
        <authorList>
            <person name="Spang A."/>
            <person name="Saw J.H."/>
            <person name="Jorgensen S.L."/>
            <person name="Zaremba-Niedzwiedzka K."/>
            <person name="Martijn J."/>
            <person name="Lind A.E."/>
            <person name="van Eijk R."/>
            <person name="Schleper C."/>
            <person name="Guy L."/>
            <person name="Ettema T.J."/>
        </authorList>
    </citation>
    <scope>NUCLEOTIDE SEQUENCE</scope>
</reference>
<organism evidence="1">
    <name type="scientific">marine sediment metagenome</name>
    <dbReference type="NCBI Taxonomy" id="412755"/>
    <lineage>
        <taxon>unclassified sequences</taxon>
        <taxon>metagenomes</taxon>
        <taxon>ecological metagenomes</taxon>
    </lineage>
</organism>
<accession>A0A0F9LFD9</accession>
<comment type="caution">
    <text evidence="1">The sequence shown here is derived from an EMBL/GenBank/DDBJ whole genome shotgun (WGS) entry which is preliminary data.</text>
</comment>
<name>A0A0F9LFD9_9ZZZZ</name>
<proteinExistence type="predicted"/>